<dbReference type="Gene3D" id="3.40.50.720">
    <property type="entry name" value="NAD(P)-binding Rossmann-like Domain"/>
    <property type="match status" value="1"/>
</dbReference>
<keyword evidence="3" id="KW-0963">Cytoplasm</keyword>
<comment type="caution">
    <text evidence="8">The sequence shown here is derived from an EMBL/GenBank/DDBJ whole genome shotgun (WGS) entry which is preliminary data.</text>
</comment>
<dbReference type="GO" id="GO:0008270">
    <property type="term" value="F:zinc ion binding"/>
    <property type="evidence" value="ECO:0007669"/>
    <property type="project" value="InterPro"/>
</dbReference>
<dbReference type="GO" id="GO:0016491">
    <property type="term" value="F:oxidoreductase activity"/>
    <property type="evidence" value="ECO:0007669"/>
    <property type="project" value="UniProtKB-KW"/>
</dbReference>
<evidence type="ECO:0000256" key="4">
    <source>
        <dbReference type="ARBA" id="ARBA00022857"/>
    </source>
</evidence>
<dbReference type="PROSITE" id="PS01162">
    <property type="entry name" value="QOR_ZETA_CRYSTAL"/>
    <property type="match status" value="1"/>
</dbReference>
<dbReference type="Gene3D" id="3.90.180.10">
    <property type="entry name" value="Medium-chain alcohol dehydrogenases, catalytic domain"/>
    <property type="match status" value="1"/>
</dbReference>
<keyword evidence="6" id="KW-0560">Oxidoreductase</keyword>
<dbReference type="CDD" id="cd08252">
    <property type="entry name" value="AL_MDR"/>
    <property type="match status" value="1"/>
</dbReference>
<protein>
    <recommendedName>
        <fullName evidence="6">Zinc-type alcohol dehydrogenase-like protein</fullName>
    </recommendedName>
</protein>
<dbReference type="PANTHER" id="PTHR44154">
    <property type="entry name" value="QUINONE OXIDOREDUCTASE"/>
    <property type="match status" value="1"/>
</dbReference>
<evidence type="ECO:0000259" key="7">
    <source>
        <dbReference type="SMART" id="SM00829"/>
    </source>
</evidence>
<evidence type="ECO:0000256" key="2">
    <source>
        <dbReference type="ARBA" id="ARBA00011881"/>
    </source>
</evidence>
<dbReference type="NCBIfam" id="TIGR02817">
    <property type="entry name" value="adh_fam_1"/>
    <property type="match status" value="1"/>
</dbReference>
<evidence type="ECO:0000256" key="6">
    <source>
        <dbReference type="RuleBase" id="RU364000"/>
    </source>
</evidence>
<dbReference type="InterPro" id="IPR051603">
    <property type="entry name" value="Zinc-ADH_QOR/CCCR"/>
</dbReference>
<dbReference type="SUPFAM" id="SSF51735">
    <property type="entry name" value="NAD(P)-binding Rossmann-fold domains"/>
    <property type="match status" value="1"/>
</dbReference>
<dbReference type="Pfam" id="PF08240">
    <property type="entry name" value="ADH_N"/>
    <property type="match status" value="1"/>
</dbReference>
<dbReference type="SMART" id="SM00829">
    <property type="entry name" value="PKS_ER"/>
    <property type="match status" value="1"/>
</dbReference>
<comment type="subunit">
    <text evidence="2">Homotetramer.</text>
</comment>
<dbReference type="GO" id="GO:0003723">
    <property type="term" value="F:RNA binding"/>
    <property type="evidence" value="ECO:0007669"/>
    <property type="project" value="UniProtKB-KW"/>
</dbReference>
<accession>A0A2A5CGK1</accession>
<dbReference type="InterPro" id="IPR013154">
    <property type="entry name" value="ADH-like_N"/>
</dbReference>
<dbReference type="InterPro" id="IPR036291">
    <property type="entry name" value="NAD(P)-bd_dom_sf"/>
</dbReference>
<dbReference type="InterPro" id="IPR011032">
    <property type="entry name" value="GroES-like_sf"/>
</dbReference>
<evidence type="ECO:0000256" key="5">
    <source>
        <dbReference type="ARBA" id="ARBA00022884"/>
    </source>
</evidence>
<keyword evidence="5" id="KW-0694">RNA-binding</keyword>
<proteinExistence type="inferred from homology"/>
<dbReference type="AlphaFoldDB" id="A0A2A5CGK1"/>
<dbReference type="SUPFAM" id="SSF50129">
    <property type="entry name" value="GroES-like"/>
    <property type="match status" value="1"/>
</dbReference>
<dbReference type="InterPro" id="IPR020843">
    <property type="entry name" value="ER"/>
</dbReference>
<evidence type="ECO:0000313" key="9">
    <source>
        <dbReference type="Proteomes" id="UP000228987"/>
    </source>
</evidence>
<organism evidence="8 9">
    <name type="scientific">SAR86 cluster bacterium</name>
    <dbReference type="NCBI Taxonomy" id="2030880"/>
    <lineage>
        <taxon>Bacteria</taxon>
        <taxon>Pseudomonadati</taxon>
        <taxon>Pseudomonadota</taxon>
        <taxon>Gammaproteobacteria</taxon>
        <taxon>SAR86 cluster</taxon>
    </lineage>
</organism>
<dbReference type="PANTHER" id="PTHR44154:SF1">
    <property type="entry name" value="QUINONE OXIDOREDUCTASE"/>
    <property type="match status" value="1"/>
</dbReference>
<keyword evidence="6" id="KW-0479">Metal-binding</keyword>
<comment type="similarity">
    <text evidence="6">Belongs to the zinc-containing alcohol dehydrogenase family. Quinone oxidoreductase subfamily.</text>
</comment>
<keyword evidence="4" id="KW-0521">NADP</keyword>
<reference evidence="9" key="1">
    <citation type="submission" date="2017-08" db="EMBL/GenBank/DDBJ databases">
        <title>A dynamic microbial community with high functional redundancy inhabits the cold, oxic subseafloor aquifer.</title>
        <authorList>
            <person name="Tully B.J."/>
            <person name="Wheat C.G."/>
            <person name="Glazer B.T."/>
            <person name="Huber J.A."/>
        </authorList>
    </citation>
    <scope>NUCLEOTIDE SEQUENCE [LARGE SCALE GENOMIC DNA]</scope>
</reference>
<name>A0A2A5CGK1_9GAMM</name>
<dbReference type="EMBL" id="NVWI01000002">
    <property type="protein sequence ID" value="PCJ42892.1"/>
    <property type="molecule type" value="Genomic_DNA"/>
</dbReference>
<comment type="subcellular location">
    <subcellularLocation>
        <location evidence="1">Cytoplasm</location>
    </subcellularLocation>
</comment>
<keyword evidence="6" id="KW-0862">Zinc</keyword>
<evidence type="ECO:0000256" key="3">
    <source>
        <dbReference type="ARBA" id="ARBA00022490"/>
    </source>
</evidence>
<dbReference type="GO" id="GO:0005737">
    <property type="term" value="C:cytoplasm"/>
    <property type="evidence" value="ECO:0007669"/>
    <property type="project" value="UniProtKB-SubCell"/>
</dbReference>
<evidence type="ECO:0000256" key="1">
    <source>
        <dbReference type="ARBA" id="ARBA00004496"/>
    </source>
</evidence>
<sequence length="342" mass="36934">MKAVGYAQSLKISNPKALQDIELPQPTPESRDLLVKVNAVSVNPVDTKIRMTTAPALGQYKVLGYDAVGEVVAVGDAVSSYKVGDRVWYAGDITRSGTNAEYHLVDERIVGKAPQSLSDAEAAAVPLTAITAWELLFDRIGLQQKQNEQNASADERLLVVGAAGGVGSILIQLASQLTKATVIGTASRPASQAWVKERGADHVIDHSKSFSAELSRVGLDNVTHIISLTHTDQHYDQLVEIIAPQGKIALIDNPIGGLDIMKLKQKSVSLHWEFMFTRSMFQTADMTEQAVLLNKVSELIDTGLIKTTLGKNYGLINAENLKRAHAQVESNTSIGKIVLQGF</sequence>
<dbReference type="Pfam" id="PF13602">
    <property type="entry name" value="ADH_zinc_N_2"/>
    <property type="match status" value="1"/>
</dbReference>
<evidence type="ECO:0000313" key="8">
    <source>
        <dbReference type="EMBL" id="PCJ42892.1"/>
    </source>
</evidence>
<dbReference type="Proteomes" id="UP000228987">
    <property type="component" value="Unassembled WGS sequence"/>
</dbReference>
<gene>
    <name evidence="8" type="ORF">COA71_05195</name>
</gene>
<feature type="domain" description="Enoyl reductase (ER)" evidence="7">
    <location>
        <begin position="16"/>
        <end position="339"/>
    </location>
</feature>
<dbReference type="InterPro" id="IPR002364">
    <property type="entry name" value="Quin_OxRdtase/zeta-crystal_CS"/>
</dbReference>
<dbReference type="InterPro" id="IPR014182">
    <property type="entry name" value="ADH_Zn_typ-1"/>
</dbReference>